<evidence type="ECO:0000256" key="3">
    <source>
        <dbReference type="SAM" id="MobiDB-lite"/>
    </source>
</evidence>
<evidence type="ECO:0000313" key="5">
    <source>
        <dbReference type="EMBL" id="PFG42972.1"/>
    </source>
</evidence>
<organism evidence="5 6">
    <name type="scientific">Isoptericola jiangsuensis</name>
    <dbReference type="NCBI Taxonomy" id="548579"/>
    <lineage>
        <taxon>Bacteria</taxon>
        <taxon>Bacillati</taxon>
        <taxon>Actinomycetota</taxon>
        <taxon>Actinomycetes</taxon>
        <taxon>Micrococcales</taxon>
        <taxon>Promicromonosporaceae</taxon>
        <taxon>Isoptericola</taxon>
    </lineage>
</organism>
<dbReference type="SUPFAM" id="SSF46689">
    <property type="entry name" value="Homeodomain-like"/>
    <property type="match status" value="1"/>
</dbReference>
<dbReference type="Proteomes" id="UP000224130">
    <property type="component" value="Unassembled WGS sequence"/>
</dbReference>
<dbReference type="GO" id="GO:0000976">
    <property type="term" value="F:transcription cis-regulatory region binding"/>
    <property type="evidence" value="ECO:0007669"/>
    <property type="project" value="TreeGrafter"/>
</dbReference>
<feature type="domain" description="HTH tetR-type" evidence="4">
    <location>
        <begin position="15"/>
        <end position="74"/>
    </location>
</feature>
<evidence type="ECO:0000313" key="6">
    <source>
        <dbReference type="Proteomes" id="UP000224130"/>
    </source>
</evidence>
<dbReference type="Gene3D" id="1.10.357.10">
    <property type="entry name" value="Tetracycline Repressor, domain 2"/>
    <property type="match status" value="1"/>
</dbReference>
<dbReference type="OrthoDB" id="3539650at2"/>
<proteinExistence type="predicted"/>
<dbReference type="InterPro" id="IPR009057">
    <property type="entry name" value="Homeodomain-like_sf"/>
</dbReference>
<dbReference type="PRINTS" id="PR00455">
    <property type="entry name" value="HTHTETR"/>
</dbReference>
<accession>A0A2A9EXD3</accession>
<reference evidence="5 6" key="1">
    <citation type="submission" date="2017-10" db="EMBL/GenBank/DDBJ databases">
        <title>Sequencing the genomes of 1000 actinobacteria strains.</title>
        <authorList>
            <person name="Klenk H.-P."/>
        </authorList>
    </citation>
    <scope>NUCLEOTIDE SEQUENCE [LARGE SCALE GENOMIC DNA]</scope>
    <source>
        <strain evidence="5 6">DSM 21863</strain>
    </source>
</reference>
<evidence type="ECO:0000256" key="1">
    <source>
        <dbReference type="ARBA" id="ARBA00023125"/>
    </source>
</evidence>
<comment type="caution">
    <text evidence="5">The sequence shown here is derived from an EMBL/GenBank/DDBJ whole genome shotgun (WGS) entry which is preliminary data.</text>
</comment>
<evidence type="ECO:0000259" key="4">
    <source>
        <dbReference type="PROSITE" id="PS50977"/>
    </source>
</evidence>
<dbReference type="Pfam" id="PF00440">
    <property type="entry name" value="TetR_N"/>
    <property type="match status" value="1"/>
</dbReference>
<feature type="DNA-binding region" description="H-T-H motif" evidence="2">
    <location>
        <begin position="37"/>
        <end position="56"/>
    </location>
</feature>
<dbReference type="EMBL" id="PDJJ01000001">
    <property type="protein sequence ID" value="PFG42972.1"/>
    <property type="molecule type" value="Genomic_DNA"/>
</dbReference>
<dbReference type="PANTHER" id="PTHR30055:SF209">
    <property type="entry name" value="POSSIBLE TRANSCRIPTIONAL REGULATORY PROTEIN (PROBABLY TETR-FAMILY)"/>
    <property type="match status" value="1"/>
</dbReference>
<feature type="region of interest" description="Disordered" evidence="3">
    <location>
        <begin position="215"/>
        <end position="251"/>
    </location>
</feature>
<protein>
    <submittedName>
        <fullName evidence="5">TetR family transcriptional regulator</fullName>
    </submittedName>
</protein>
<dbReference type="PANTHER" id="PTHR30055">
    <property type="entry name" value="HTH-TYPE TRANSCRIPTIONAL REGULATOR RUTR"/>
    <property type="match status" value="1"/>
</dbReference>
<keyword evidence="1 2" id="KW-0238">DNA-binding</keyword>
<feature type="compositionally biased region" description="Low complexity" evidence="3">
    <location>
        <begin position="222"/>
        <end position="244"/>
    </location>
</feature>
<gene>
    <name evidence="5" type="ORF">ATJ88_1649</name>
</gene>
<dbReference type="GO" id="GO:0003700">
    <property type="term" value="F:DNA-binding transcription factor activity"/>
    <property type="evidence" value="ECO:0007669"/>
    <property type="project" value="TreeGrafter"/>
</dbReference>
<sequence>MITPTATRAAPMTPDDRRAAIVEAVLPLVAERGVDVTSRELAEAAGVAEGTVFRAFGDKMTLVGAVAVEGLHRASGPDSTRDELTAIDPGLPLEDRITAVIELGRRRMSSVVRWMGVLRALHQRTGARDEVPPAHVVKFRADLAEQRDRQREATIEGLSAVLAPDAHRLRVPVDVAVALLEASIAGTHGRVDRLVPAPPAHVVADALVHGLVSDTRRPPCPAAGAAPVAAPDDPATPADATAPGTPHPQEP</sequence>
<dbReference type="PROSITE" id="PS50977">
    <property type="entry name" value="HTH_TETR_2"/>
    <property type="match status" value="1"/>
</dbReference>
<dbReference type="AlphaFoldDB" id="A0A2A9EXD3"/>
<dbReference type="InterPro" id="IPR050109">
    <property type="entry name" value="HTH-type_TetR-like_transc_reg"/>
</dbReference>
<evidence type="ECO:0000256" key="2">
    <source>
        <dbReference type="PROSITE-ProRule" id="PRU00335"/>
    </source>
</evidence>
<dbReference type="InterPro" id="IPR001647">
    <property type="entry name" value="HTH_TetR"/>
</dbReference>
<dbReference type="RefSeq" id="WP_098463405.1">
    <property type="nucleotide sequence ID" value="NZ_PDJJ01000001.1"/>
</dbReference>
<keyword evidence="6" id="KW-1185">Reference proteome</keyword>
<name>A0A2A9EXD3_9MICO</name>